<evidence type="ECO:0000313" key="2">
    <source>
        <dbReference type="Proteomes" id="UP000831786"/>
    </source>
</evidence>
<protein>
    <submittedName>
        <fullName evidence="1">Uncharacterized protein</fullName>
    </submittedName>
</protein>
<accession>A0ABY4FJH9</accession>
<dbReference type="RefSeq" id="WP_244726272.1">
    <property type="nucleotide sequence ID" value="NZ_CP095045.1"/>
</dbReference>
<dbReference type="Proteomes" id="UP000831786">
    <property type="component" value="Chromosome"/>
</dbReference>
<proteinExistence type="predicted"/>
<sequence>MPAPTSGPWTSHGHPIDGLTVADRLPAPAKARCGCPGLCGVCSQDVERIRAERTPEPSGELGSIPITTQVILKSRAFRKLKAAEFEFELPIVVTPTGNGAVTVEAGSLNEHLAHKLREK</sequence>
<keyword evidence="2" id="KW-1185">Reference proteome</keyword>
<dbReference type="EMBL" id="CP095045">
    <property type="protein sequence ID" value="UOQ56087.1"/>
    <property type="molecule type" value="Genomic_DNA"/>
</dbReference>
<evidence type="ECO:0000313" key="1">
    <source>
        <dbReference type="EMBL" id="UOQ56087.1"/>
    </source>
</evidence>
<reference evidence="1 2" key="1">
    <citation type="submission" date="2022-04" db="EMBL/GenBank/DDBJ databases">
        <title>Leucobacter sp. isolated from rhizosphere of garlic.</title>
        <authorList>
            <person name="Won M."/>
            <person name="Lee C.-M."/>
            <person name="Woen H.-Y."/>
            <person name="Kwon S.-W."/>
        </authorList>
    </citation>
    <scope>NUCLEOTIDE SEQUENCE [LARGE SCALE GENOMIC DNA]</scope>
    <source>
        <strain evidence="1 2">H21R-40</strain>
    </source>
</reference>
<name>A0ABY4FJH9_9MICO</name>
<organism evidence="1 2">
    <name type="scientific">Leucobacter allii</name>
    <dbReference type="NCBI Taxonomy" id="2932247"/>
    <lineage>
        <taxon>Bacteria</taxon>
        <taxon>Bacillati</taxon>
        <taxon>Actinomycetota</taxon>
        <taxon>Actinomycetes</taxon>
        <taxon>Micrococcales</taxon>
        <taxon>Microbacteriaceae</taxon>
        <taxon>Leucobacter</taxon>
    </lineage>
</organism>
<gene>
    <name evidence="1" type="ORF">MUN78_10260</name>
</gene>